<dbReference type="PANTHER" id="PTHR35011:SF2">
    <property type="entry name" value="2,3-DIKETO-L-GULONATE TRAP TRANSPORTER SMALL PERMEASE PROTEIN YIAM"/>
    <property type="match status" value="1"/>
</dbReference>
<keyword evidence="3" id="KW-1003">Cell membrane</keyword>
<evidence type="ECO:0000256" key="3">
    <source>
        <dbReference type="ARBA" id="ARBA00022475"/>
    </source>
</evidence>
<feature type="transmembrane region" description="Helical" evidence="9">
    <location>
        <begin position="96"/>
        <end position="115"/>
    </location>
</feature>
<evidence type="ECO:0000256" key="6">
    <source>
        <dbReference type="ARBA" id="ARBA00022989"/>
    </source>
</evidence>
<name>A0A7T0BYE6_9BACT</name>
<evidence type="ECO:0000256" key="5">
    <source>
        <dbReference type="ARBA" id="ARBA00022692"/>
    </source>
</evidence>
<keyword evidence="5 9" id="KW-0812">Transmembrane</keyword>
<feature type="transmembrane region" description="Helical" evidence="9">
    <location>
        <begin position="135"/>
        <end position="155"/>
    </location>
</feature>
<evidence type="ECO:0000256" key="2">
    <source>
        <dbReference type="ARBA" id="ARBA00022448"/>
    </source>
</evidence>
<feature type="transmembrane region" description="Helical" evidence="9">
    <location>
        <begin position="12"/>
        <end position="32"/>
    </location>
</feature>
<dbReference type="EMBL" id="CP048685">
    <property type="protein sequence ID" value="QPJ63248.1"/>
    <property type="molecule type" value="Genomic_DNA"/>
</dbReference>
<feature type="transmembrane region" description="Helical" evidence="9">
    <location>
        <begin position="44"/>
        <end position="67"/>
    </location>
</feature>
<comment type="subcellular location">
    <subcellularLocation>
        <location evidence="1">Cell inner membrane</location>
        <topology evidence="1">Multi-pass membrane protein</topology>
    </subcellularLocation>
</comment>
<evidence type="ECO:0000256" key="8">
    <source>
        <dbReference type="ARBA" id="ARBA00038436"/>
    </source>
</evidence>
<dbReference type="GO" id="GO:0015740">
    <property type="term" value="P:C4-dicarboxylate transport"/>
    <property type="evidence" value="ECO:0007669"/>
    <property type="project" value="TreeGrafter"/>
</dbReference>
<evidence type="ECO:0000256" key="4">
    <source>
        <dbReference type="ARBA" id="ARBA00022519"/>
    </source>
</evidence>
<dbReference type="AlphaFoldDB" id="A0A7T0BYE6"/>
<keyword evidence="4" id="KW-0997">Cell inner membrane</keyword>
<evidence type="ECO:0000256" key="9">
    <source>
        <dbReference type="SAM" id="Phobius"/>
    </source>
</evidence>
<dbReference type="KEGG" id="nli:G3M70_15750"/>
<keyword evidence="7 9" id="KW-0472">Membrane</keyword>
<dbReference type="GO" id="GO:0005886">
    <property type="term" value="C:plasma membrane"/>
    <property type="evidence" value="ECO:0007669"/>
    <property type="project" value="UniProtKB-SubCell"/>
</dbReference>
<comment type="similarity">
    <text evidence="8">Belongs to the TRAP transporter small permease family.</text>
</comment>
<dbReference type="InterPro" id="IPR007387">
    <property type="entry name" value="TRAP_DctQ"/>
</dbReference>
<evidence type="ECO:0000256" key="7">
    <source>
        <dbReference type="ARBA" id="ARBA00023136"/>
    </source>
</evidence>
<protein>
    <submittedName>
        <fullName evidence="11">TRAP transporter small permease</fullName>
    </submittedName>
</protein>
<evidence type="ECO:0000256" key="1">
    <source>
        <dbReference type="ARBA" id="ARBA00004429"/>
    </source>
</evidence>
<dbReference type="Proteomes" id="UP000594688">
    <property type="component" value="Chromosome"/>
</dbReference>
<proteinExistence type="inferred from homology"/>
<gene>
    <name evidence="11" type="ORF">G3M70_15750</name>
</gene>
<keyword evidence="2" id="KW-0813">Transport</keyword>
<dbReference type="Pfam" id="PF04290">
    <property type="entry name" value="DctQ"/>
    <property type="match status" value="1"/>
</dbReference>
<accession>A0A7T0BYE6</accession>
<reference evidence="11 12" key="1">
    <citation type="submission" date="2020-02" db="EMBL/GenBank/DDBJ databases">
        <title>Genomic and physiological characterization of two novel Nitrospinaceae genera.</title>
        <authorList>
            <person name="Mueller A.J."/>
            <person name="Jung M.-Y."/>
            <person name="Strachan C.R."/>
            <person name="Herbold C.W."/>
            <person name="Kirkegaard R.H."/>
            <person name="Daims H."/>
        </authorList>
    </citation>
    <scope>NUCLEOTIDE SEQUENCE [LARGE SCALE GENOMIC DNA]</scope>
    <source>
        <strain evidence="11">EB</strain>
    </source>
</reference>
<dbReference type="InterPro" id="IPR055348">
    <property type="entry name" value="DctQ"/>
</dbReference>
<evidence type="ECO:0000259" key="10">
    <source>
        <dbReference type="Pfam" id="PF04290"/>
    </source>
</evidence>
<organism evidence="11 12">
    <name type="scientific">Candidatus Nitronauta litoralis</name>
    <dbReference type="NCBI Taxonomy" id="2705533"/>
    <lineage>
        <taxon>Bacteria</taxon>
        <taxon>Pseudomonadati</taxon>
        <taxon>Nitrospinota/Tectimicrobiota group</taxon>
        <taxon>Nitrospinota</taxon>
        <taxon>Nitrospinia</taxon>
        <taxon>Nitrospinales</taxon>
        <taxon>Nitrospinaceae</taxon>
        <taxon>Candidatus Nitronauta</taxon>
    </lineage>
</organism>
<dbReference type="PANTHER" id="PTHR35011">
    <property type="entry name" value="2,3-DIKETO-L-GULONATE TRAP TRANSPORTER SMALL PERMEASE PROTEIN YIAM"/>
    <property type="match status" value="1"/>
</dbReference>
<evidence type="ECO:0000313" key="12">
    <source>
        <dbReference type="Proteomes" id="UP000594688"/>
    </source>
</evidence>
<evidence type="ECO:0000313" key="11">
    <source>
        <dbReference type="EMBL" id="QPJ63248.1"/>
    </source>
</evidence>
<dbReference type="GO" id="GO:0022857">
    <property type="term" value="F:transmembrane transporter activity"/>
    <property type="evidence" value="ECO:0007669"/>
    <property type="project" value="TreeGrafter"/>
</dbReference>
<sequence length="162" mass="18677">MRILRSFDTLLARVETFFLILVLIALVSLSFGQVVLRNFFNEGFLWADTLCRQLVLWVGFLGASLAVHENRHLSIDFIPHLVSPQVRRWLKVISRLAAAIISLFLAKAALEFLVFEREGEATLFAEIPTWWFQTILPYSLTIIGVRFLFTAWDAFRQTESSK</sequence>
<keyword evidence="6 9" id="KW-1133">Transmembrane helix</keyword>
<feature type="domain" description="Tripartite ATP-independent periplasmic transporters DctQ component" evidence="10">
    <location>
        <begin position="27"/>
        <end position="156"/>
    </location>
</feature>